<dbReference type="InterPro" id="IPR034750">
    <property type="entry name" value="CULT"/>
</dbReference>
<dbReference type="EMBL" id="QMIE01000011">
    <property type="protein sequence ID" value="TVM16411.1"/>
    <property type="molecule type" value="Genomic_DNA"/>
</dbReference>
<dbReference type="Proteomes" id="UP000448292">
    <property type="component" value="Unassembled WGS sequence"/>
</dbReference>
<accession>A0A7M3MDR1</accession>
<sequence length="172" mass="18478">MILLSCSIPARLFSRDHLPGGGAVTFDDHPLRPIHFPFRLQDGADTPTAPPVYDEDIENETEESAGGGTVLRCRACGHAITKTGFRAEVDGRHAHVFFNPSGILYEIGIFSAAPGAISVGPSSLEFTWFAEHSWRLAACGACIVHLGWIWSGPLGIFYGLILDALIEDSGGE</sequence>
<dbReference type="CDD" id="cd15777">
    <property type="entry name" value="CRBN_C_like"/>
    <property type="match status" value="1"/>
</dbReference>
<dbReference type="AlphaFoldDB" id="A0A7M3MDR1"/>
<evidence type="ECO:0000259" key="1">
    <source>
        <dbReference type="PROSITE" id="PS51788"/>
    </source>
</evidence>
<comment type="caution">
    <text evidence="2">The sequence shown here is derived from an EMBL/GenBank/DDBJ whole genome shotgun (WGS) entry which is preliminary data.</text>
</comment>
<gene>
    <name evidence="2" type="ORF">DPQ33_12385</name>
</gene>
<feature type="domain" description="CULT" evidence="1">
    <location>
        <begin position="68"/>
        <end position="169"/>
    </location>
</feature>
<dbReference type="PROSITE" id="PS51788">
    <property type="entry name" value="CULT"/>
    <property type="match status" value="1"/>
</dbReference>
<name>A0A7M3MDR1_9BACT</name>
<organism evidence="2 3">
    <name type="scientific">Oceanidesulfovibrio indonesiensis</name>
    <dbReference type="NCBI Taxonomy" id="54767"/>
    <lineage>
        <taxon>Bacteria</taxon>
        <taxon>Pseudomonadati</taxon>
        <taxon>Thermodesulfobacteriota</taxon>
        <taxon>Desulfovibrionia</taxon>
        <taxon>Desulfovibrionales</taxon>
        <taxon>Desulfovibrionaceae</taxon>
        <taxon>Oceanidesulfovibrio</taxon>
    </lineage>
</organism>
<evidence type="ECO:0000313" key="3">
    <source>
        <dbReference type="Proteomes" id="UP000448292"/>
    </source>
</evidence>
<dbReference type="Gene3D" id="2.170.150.20">
    <property type="entry name" value="Peptide methionine sulfoxide reductase"/>
    <property type="match status" value="1"/>
</dbReference>
<reference evidence="2 3" key="1">
    <citation type="submission" date="2018-06" db="EMBL/GenBank/DDBJ databases">
        <title>Complete genome of Desulfovibrio indonesiensis P37SLT.</title>
        <authorList>
            <person name="Crispim J.S."/>
            <person name="Vidigal P.M.P."/>
            <person name="Silva L.C.F."/>
            <person name="Laguardia C.N."/>
            <person name="Araujo L.C."/>
            <person name="Dias R.S."/>
            <person name="Sousa M.P."/>
            <person name="Paula S.O."/>
            <person name="Silva C."/>
        </authorList>
    </citation>
    <scope>NUCLEOTIDE SEQUENCE [LARGE SCALE GENOMIC DNA]</scope>
    <source>
        <strain evidence="2 3">P37SLT</strain>
    </source>
</reference>
<proteinExistence type="predicted"/>
<keyword evidence="3" id="KW-1185">Reference proteome</keyword>
<protein>
    <recommendedName>
        <fullName evidence="1">CULT domain-containing protein</fullName>
    </recommendedName>
</protein>
<evidence type="ECO:0000313" key="2">
    <source>
        <dbReference type="EMBL" id="TVM16411.1"/>
    </source>
</evidence>